<dbReference type="SUPFAM" id="SSF110710">
    <property type="entry name" value="TTHA0583/YokD-like"/>
    <property type="match status" value="1"/>
</dbReference>
<keyword evidence="7" id="KW-1185">Reference proteome</keyword>
<comment type="catalytic activity">
    <reaction evidence="5">
        <text>a 2-deoxystreptamine antibiotic + acetyl-CoA = an N(3)-acetyl-2-deoxystreptamine antibiotic + CoA + H(+)</text>
        <dbReference type="Rhea" id="RHEA:12665"/>
        <dbReference type="ChEBI" id="CHEBI:15378"/>
        <dbReference type="ChEBI" id="CHEBI:57287"/>
        <dbReference type="ChEBI" id="CHEBI:57288"/>
        <dbReference type="ChEBI" id="CHEBI:57921"/>
        <dbReference type="ChEBI" id="CHEBI:77452"/>
        <dbReference type="EC" id="2.3.1.81"/>
    </reaction>
</comment>
<dbReference type="PANTHER" id="PTHR11104">
    <property type="entry name" value="AMINOGLYCOSIDE N3-ACETYLTRANSFERASE"/>
    <property type="match status" value="1"/>
</dbReference>
<dbReference type="EMBL" id="CP146275">
    <property type="protein sequence ID" value="WWT31970.1"/>
    <property type="molecule type" value="Genomic_DNA"/>
</dbReference>
<protein>
    <recommendedName>
        <fullName evidence="2 5">Aminoglycoside N(3)-acetyltransferase</fullName>
        <ecNumber evidence="5">2.3.1.-</ecNumber>
    </recommendedName>
</protein>
<dbReference type="EC" id="2.3.1.-" evidence="5"/>
<evidence type="ECO:0000313" key="6">
    <source>
        <dbReference type="EMBL" id="WWT31970.1"/>
    </source>
</evidence>
<dbReference type="Pfam" id="PF02522">
    <property type="entry name" value="Antibiotic_NAT"/>
    <property type="match status" value="1"/>
</dbReference>
<reference evidence="6 7" key="1">
    <citation type="submission" date="2024-02" db="EMBL/GenBank/DDBJ databases">
        <title>Complete genome sequence of Pelagibacterium nitratireducens ZH15.</title>
        <authorList>
            <person name="Zhao L.H."/>
        </authorList>
    </citation>
    <scope>NUCLEOTIDE SEQUENCE [LARGE SCALE GENOMIC DNA]</scope>
    <source>
        <strain evidence="6 7">ZH15</strain>
    </source>
</reference>
<proteinExistence type="inferred from homology"/>
<organism evidence="6 7">
    <name type="scientific">Pelagibacterium nitratireducens</name>
    <dbReference type="NCBI Taxonomy" id="1046114"/>
    <lineage>
        <taxon>Bacteria</taxon>
        <taxon>Pseudomonadati</taxon>
        <taxon>Pseudomonadota</taxon>
        <taxon>Alphaproteobacteria</taxon>
        <taxon>Hyphomicrobiales</taxon>
        <taxon>Devosiaceae</taxon>
        <taxon>Pelagibacterium</taxon>
    </lineage>
</organism>
<keyword evidence="4 5" id="KW-0012">Acyltransferase</keyword>
<accession>A0ABZ2HYD8</accession>
<evidence type="ECO:0000256" key="2">
    <source>
        <dbReference type="ARBA" id="ARBA00012882"/>
    </source>
</evidence>
<dbReference type="NCBIfam" id="NF033082">
    <property type="entry name" value="AAC_3"/>
    <property type="match status" value="1"/>
</dbReference>
<dbReference type="Proteomes" id="UP001369958">
    <property type="component" value="Chromosome"/>
</dbReference>
<evidence type="ECO:0000256" key="1">
    <source>
        <dbReference type="ARBA" id="ARBA00006383"/>
    </source>
</evidence>
<gene>
    <name evidence="6" type="primary">aac(3)</name>
    <name evidence="6" type="ORF">V6617_13250</name>
</gene>
<dbReference type="PANTHER" id="PTHR11104:SF0">
    <property type="entry name" value="SPBETA PROPHAGE-DERIVED AMINOGLYCOSIDE N(3')-ACETYLTRANSFERASE-LIKE PROTEIN YOKD"/>
    <property type="match status" value="1"/>
</dbReference>
<evidence type="ECO:0000256" key="5">
    <source>
        <dbReference type="RuleBase" id="RU365031"/>
    </source>
</evidence>
<evidence type="ECO:0000313" key="7">
    <source>
        <dbReference type="Proteomes" id="UP001369958"/>
    </source>
</evidence>
<evidence type="ECO:0000256" key="3">
    <source>
        <dbReference type="ARBA" id="ARBA00022679"/>
    </source>
</evidence>
<keyword evidence="3 5" id="KW-0808">Transferase</keyword>
<sequence>MSDFLSCADLVTDLSQIGVRAGDIVMVHAAMSTVGNLINGPDTLIDALLRTVGPSGTIMAYTDWDARYEALLDETGRVPAVWRDRISGFDPQRSRAVRDHGVLPEFVRTTPGALRSENPGASMTAIGARADWLVADHALDYGYGPASPLARLVEAGGKVLMVGAPHDTMTLIHHAEHLADIPNKRIKRWAVPFAGPDGTVWRMCEEFDTSDAVAPQLDGIDYFTAIVTSHLEKGRGRQDKIGAAGSLLVDAKQMLEHAVAWLERNGQ</sequence>
<name>A0ABZ2HYD8_9HYPH</name>
<evidence type="ECO:0000256" key="4">
    <source>
        <dbReference type="ARBA" id="ARBA00023315"/>
    </source>
</evidence>
<keyword evidence="5" id="KW-0046">Antibiotic resistance</keyword>
<comment type="similarity">
    <text evidence="1 5">Belongs to the antibiotic N-acetyltransferase family.</text>
</comment>
<dbReference type="InterPro" id="IPR028345">
    <property type="entry name" value="Antibiotic_NAT-like"/>
</dbReference>
<dbReference type="RefSeq" id="WP_338607434.1">
    <property type="nucleotide sequence ID" value="NZ_CP146275.1"/>
</dbReference>
<dbReference type="InterPro" id="IPR003679">
    <property type="entry name" value="Amioglycoside_AcTrfase"/>
</dbReference>